<dbReference type="Proteomes" id="UP000322110">
    <property type="component" value="Unassembled WGS sequence"/>
</dbReference>
<gene>
    <name evidence="2" type="ORF">F0Q34_13760</name>
</gene>
<keyword evidence="1" id="KW-0732">Signal</keyword>
<organism evidence="2 3">
    <name type="scientific">Teichococcus oryzae</name>
    <dbReference type="NCBI Taxonomy" id="1608942"/>
    <lineage>
        <taxon>Bacteria</taxon>
        <taxon>Pseudomonadati</taxon>
        <taxon>Pseudomonadota</taxon>
        <taxon>Alphaproteobacteria</taxon>
        <taxon>Acetobacterales</taxon>
        <taxon>Roseomonadaceae</taxon>
        <taxon>Roseomonas</taxon>
    </lineage>
</organism>
<comment type="caution">
    <text evidence="2">The sequence shown here is derived from an EMBL/GenBank/DDBJ whole genome shotgun (WGS) entry which is preliminary data.</text>
</comment>
<evidence type="ECO:0000256" key="1">
    <source>
        <dbReference type="SAM" id="SignalP"/>
    </source>
</evidence>
<evidence type="ECO:0000313" key="3">
    <source>
        <dbReference type="Proteomes" id="UP000322110"/>
    </source>
</evidence>
<dbReference type="EMBL" id="VUKA01000006">
    <property type="protein sequence ID" value="KAA2212765.1"/>
    <property type="molecule type" value="Genomic_DNA"/>
</dbReference>
<keyword evidence="3" id="KW-1185">Reference proteome</keyword>
<accession>A0A5B2TFI3</accession>
<feature type="chain" id="PRO_5023074506" description="Surface antigen domain-containing protein" evidence="1">
    <location>
        <begin position="19"/>
        <end position="173"/>
    </location>
</feature>
<proteinExistence type="predicted"/>
<reference evidence="2 3" key="1">
    <citation type="journal article" date="2015" name="Int. J. Syst. Evol. Microbiol.">
        <title>Roseomonas oryzae sp. nov., isolated from paddy rhizosphere soil.</title>
        <authorList>
            <person name="Ramaprasad E.V."/>
            <person name="Sasikala Ch."/>
            <person name="Ramana Ch.V."/>
        </authorList>
    </citation>
    <scope>NUCLEOTIDE SEQUENCE [LARGE SCALE GENOMIC DNA]</scope>
    <source>
        <strain evidence="2 3">KCTC 42542</strain>
    </source>
</reference>
<dbReference type="OrthoDB" id="7351360at2"/>
<evidence type="ECO:0000313" key="2">
    <source>
        <dbReference type="EMBL" id="KAA2212765.1"/>
    </source>
</evidence>
<name>A0A5B2TFI3_9PROT</name>
<evidence type="ECO:0008006" key="4">
    <source>
        <dbReference type="Google" id="ProtNLM"/>
    </source>
</evidence>
<dbReference type="PROSITE" id="PS51257">
    <property type="entry name" value="PROKAR_LIPOPROTEIN"/>
    <property type="match status" value="1"/>
</dbReference>
<protein>
    <recommendedName>
        <fullName evidence="4">Surface antigen domain-containing protein</fullName>
    </recommendedName>
</protein>
<dbReference type="RefSeq" id="WP_149812793.1">
    <property type="nucleotide sequence ID" value="NZ_VUKA01000006.1"/>
</dbReference>
<feature type="signal peptide" evidence="1">
    <location>
        <begin position="1"/>
        <end position="18"/>
    </location>
</feature>
<sequence>MRHRATFAPAVLALVLLAGCENGSSGKNAGAAAGGIGGIAVGSLTSNPAVGYAVGLGIRTAVDYAFSSWFRSLRTEEQDAIAAEAGRLPPGEAQAWKVEHGLPFGWRDAEGRMEVTRVIETPLASCREVLFSLTPEGTESPPSGVFAATACRRAGGWKWAAAEPAVDRWLALQ</sequence>
<dbReference type="AlphaFoldDB" id="A0A5B2TFI3"/>